<dbReference type="InterPro" id="IPR001210">
    <property type="entry name" value="Ribosomal_eS17"/>
</dbReference>
<evidence type="ECO:0000313" key="7">
    <source>
        <dbReference type="Proteomes" id="UP000467840"/>
    </source>
</evidence>
<dbReference type="PANTHER" id="PTHR11260">
    <property type="entry name" value="GLUTATHIONE S-TRANSFERASE, GST, SUPERFAMILY, GST DOMAIN CONTAINING"/>
    <property type="match status" value="1"/>
</dbReference>
<dbReference type="GO" id="GO:0003735">
    <property type="term" value="F:structural constituent of ribosome"/>
    <property type="evidence" value="ECO:0007669"/>
    <property type="project" value="InterPro"/>
</dbReference>
<dbReference type="GO" id="GO:0006749">
    <property type="term" value="P:glutathione metabolic process"/>
    <property type="evidence" value="ECO:0007669"/>
    <property type="project" value="InterPro"/>
</dbReference>
<feature type="domain" description="GST C-terminal" evidence="5">
    <location>
        <begin position="297"/>
        <end position="429"/>
    </location>
</feature>
<dbReference type="InterPro" id="IPR036249">
    <property type="entry name" value="Thioredoxin-like_sf"/>
</dbReference>
<accession>A0A6A6N2F4</accession>
<name>A0A6A6N2F4_HEVBR</name>
<evidence type="ECO:0000313" key="6">
    <source>
        <dbReference type="EMBL" id="KAF2320281.1"/>
    </source>
</evidence>
<dbReference type="PROSITE" id="PS50405">
    <property type="entry name" value="GST_CTER"/>
    <property type="match status" value="1"/>
</dbReference>
<evidence type="ECO:0000259" key="5">
    <source>
        <dbReference type="PROSITE" id="PS50405"/>
    </source>
</evidence>
<dbReference type="SFLD" id="SFLDG01152">
    <property type="entry name" value="Main.3:_Omega-_and_Tau-like"/>
    <property type="match status" value="1"/>
</dbReference>
<dbReference type="GO" id="GO:0006412">
    <property type="term" value="P:translation"/>
    <property type="evidence" value="ECO:0007669"/>
    <property type="project" value="InterPro"/>
</dbReference>
<evidence type="ECO:0000256" key="3">
    <source>
        <dbReference type="ARBA" id="ARBA00047960"/>
    </source>
</evidence>
<dbReference type="Proteomes" id="UP000467840">
    <property type="component" value="Chromosome 10"/>
</dbReference>
<keyword evidence="2" id="KW-0808">Transferase</keyword>
<gene>
    <name evidence="6" type="ORF">GH714_026674</name>
</gene>
<dbReference type="Pfam" id="PF00043">
    <property type="entry name" value="GST_C"/>
    <property type="match status" value="1"/>
</dbReference>
<dbReference type="SFLD" id="SFLDG00358">
    <property type="entry name" value="Main_(cytGST)"/>
    <property type="match status" value="2"/>
</dbReference>
<dbReference type="InterPro" id="IPR004045">
    <property type="entry name" value="Glutathione_S-Trfase_N"/>
</dbReference>
<comment type="catalytic activity">
    <reaction evidence="3">
        <text>RX + glutathione = an S-substituted glutathione + a halide anion + H(+)</text>
        <dbReference type="Rhea" id="RHEA:16437"/>
        <dbReference type="ChEBI" id="CHEBI:15378"/>
        <dbReference type="ChEBI" id="CHEBI:16042"/>
        <dbReference type="ChEBI" id="CHEBI:17792"/>
        <dbReference type="ChEBI" id="CHEBI:57925"/>
        <dbReference type="ChEBI" id="CHEBI:90779"/>
        <dbReference type="EC" id="2.5.1.18"/>
    </reaction>
</comment>
<organism evidence="6 7">
    <name type="scientific">Hevea brasiliensis</name>
    <name type="common">Para rubber tree</name>
    <name type="synonym">Siphonia brasiliensis</name>
    <dbReference type="NCBI Taxonomy" id="3981"/>
    <lineage>
        <taxon>Eukaryota</taxon>
        <taxon>Viridiplantae</taxon>
        <taxon>Streptophyta</taxon>
        <taxon>Embryophyta</taxon>
        <taxon>Tracheophyta</taxon>
        <taxon>Spermatophyta</taxon>
        <taxon>Magnoliopsida</taxon>
        <taxon>eudicotyledons</taxon>
        <taxon>Gunneridae</taxon>
        <taxon>Pentapetalae</taxon>
        <taxon>rosids</taxon>
        <taxon>fabids</taxon>
        <taxon>Malpighiales</taxon>
        <taxon>Euphorbiaceae</taxon>
        <taxon>Crotonoideae</taxon>
        <taxon>Micrandreae</taxon>
        <taxon>Hevea</taxon>
    </lineage>
</organism>
<dbReference type="SFLD" id="SFLDS00019">
    <property type="entry name" value="Glutathione_Transferase_(cytos"/>
    <property type="match status" value="2"/>
</dbReference>
<reference evidence="6 7" key="1">
    <citation type="journal article" date="2020" name="Mol. Plant">
        <title>The Chromosome-Based Rubber Tree Genome Provides New Insights into Spurge Genome Evolution and Rubber Biosynthesis.</title>
        <authorList>
            <person name="Liu J."/>
            <person name="Shi C."/>
            <person name="Shi C.C."/>
            <person name="Li W."/>
            <person name="Zhang Q.J."/>
            <person name="Zhang Y."/>
            <person name="Li K."/>
            <person name="Lu H.F."/>
            <person name="Shi C."/>
            <person name="Zhu S.T."/>
            <person name="Xiao Z.Y."/>
            <person name="Nan H."/>
            <person name="Yue Y."/>
            <person name="Zhu X.G."/>
            <person name="Wu Y."/>
            <person name="Hong X.N."/>
            <person name="Fan G.Y."/>
            <person name="Tong Y."/>
            <person name="Zhang D."/>
            <person name="Mao C.L."/>
            <person name="Liu Y.L."/>
            <person name="Hao S.J."/>
            <person name="Liu W.Q."/>
            <person name="Lv M.Q."/>
            <person name="Zhang H.B."/>
            <person name="Liu Y."/>
            <person name="Hu-Tang G.R."/>
            <person name="Wang J.P."/>
            <person name="Wang J.H."/>
            <person name="Sun Y.H."/>
            <person name="Ni S.B."/>
            <person name="Chen W.B."/>
            <person name="Zhang X.C."/>
            <person name="Jiao Y.N."/>
            <person name="Eichler E.E."/>
            <person name="Li G.H."/>
            <person name="Liu X."/>
            <person name="Gao L.Z."/>
        </authorList>
    </citation>
    <scope>NUCLEOTIDE SEQUENCE [LARGE SCALE GENOMIC DNA]</scope>
    <source>
        <strain evidence="7">cv. GT1</strain>
        <tissue evidence="6">Leaf</tissue>
    </source>
</reference>
<dbReference type="AlphaFoldDB" id="A0A6A6N2F4"/>
<dbReference type="SUPFAM" id="SSF47616">
    <property type="entry name" value="GST C-terminal domain-like"/>
    <property type="match status" value="1"/>
</dbReference>
<dbReference type="CDD" id="cd03058">
    <property type="entry name" value="GST_N_Tau"/>
    <property type="match status" value="2"/>
</dbReference>
<dbReference type="EMBL" id="JAAGAX010000003">
    <property type="protein sequence ID" value="KAF2320281.1"/>
    <property type="molecule type" value="Genomic_DNA"/>
</dbReference>
<evidence type="ECO:0000259" key="4">
    <source>
        <dbReference type="PROSITE" id="PS50404"/>
    </source>
</evidence>
<evidence type="ECO:0000256" key="1">
    <source>
        <dbReference type="ARBA" id="ARBA00012452"/>
    </source>
</evidence>
<comment type="caution">
    <text evidence="6">The sequence shown here is derived from an EMBL/GenBank/DDBJ whole genome shotgun (WGS) entry which is preliminary data.</text>
</comment>
<feature type="domain" description="GST N-terminal" evidence="4">
    <location>
        <begin position="93"/>
        <end position="172"/>
    </location>
</feature>
<dbReference type="Pfam" id="PF02798">
    <property type="entry name" value="GST_N"/>
    <property type="match status" value="2"/>
</dbReference>
<dbReference type="EC" id="2.5.1.18" evidence="1"/>
<dbReference type="InterPro" id="IPR036282">
    <property type="entry name" value="Glutathione-S-Trfase_C_sf"/>
</dbReference>
<proteinExistence type="predicted"/>
<dbReference type="GO" id="GO:0004364">
    <property type="term" value="F:glutathione transferase activity"/>
    <property type="evidence" value="ECO:0007669"/>
    <property type="project" value="UniProtKB-EC"/>
</dbReference>
<dbReference type="FunFam" id="3.40.30.10:FF:000014">
    <property type="entry name" value="Tau class glutathione S-transferase"/>
    <property type="match status" value="2"/>
</dbReference>
<dbReference type="InterPro" id="IPR004046">
    <property type="entry name" value="GST_C"/>
</dbReference>
<dbReference type="PANTHER" id="PTHR11260:SF762">
    <property type="entry name" value="GLUTATHIONE TRANSFERASE"/>
    <property type="match status" value="1"/>
</dbReference>
<dbReference type="FunFam" id="1.20.1050.10:FF:000012">
    <property type="entry name" value="Tau class glutathione S-transferase"/>
    <property type="match status" value="1"/>
</dbReference>
<dbReference type="InterPro" id="IPR045073">
    <property type="entry name" value="Omega/Tau-like"/>
</dbReference>
<dbReference type="GO" id="GO:0005840">
    <property type="term" value="C:ribosome"/>
    <property type="evidence" value="ECO:0007669"/>
    <property type="project" value="InterPro"/>
</dbReference>
<keyword evidence="7" id="KW-1185">Reference proteome</keyword>
<dbReference type="Gene3D" id="1.20.1050.10">
    <property type="match status" value="1"/>
</dbReference>
<evidence type="ECO:0000256" key="2">
    <source>
        <dbReference type="ARBA" id="ARBA00022679"/>
    </source>
</evidence>
<feature type="domain" description="GST N-terminal" evidence="4">
    <location>
        <begin position="213"/>
        <end position="292"/>
    </location>
</feature>
<protein>
    <recommendedName>
        <fullName evidence="1">glutathione transferase</fullName>
        <ecNumber evidence="1">2.5.1.18</ecNumber>
    </recommendedName>
</protein>
<dbReference type="PROSITE" id="PS50404">
    <property type="entry name" value="GST_NTER"/>
    <property type="match status" value="2"/>
</dbReference>
<dbReference type="Gene3D" id="3.40.30.10">
    <property type="entry name" value="Glutaredoxin"/>
    <property type="match status" value="2"/>
</dbReference>
<dbReference type="SUPFAM" id="SSF52833">
    <property type="entry name" value="Thioredoxin-like"/>
    <property type="match status" value="2"/>
</dbReference>
<dbReference type="InterPro" id="IPR045074">
    <property type="entry name" value="GST_C_Tau"/>
</dbReference>
<dbReference type="GO" id="GO:0005737">
    <property type="term" value="C:cytoplasm"/>
    <property type="evidence" value="ECO:0007669"/>
    <property type="project" value="TreeGrafter"/>
</dbReference>
<dbReference type="InterPro" id="IPR040079">
    <property type="entry name" value="Glutathione_S-Trfase"/>
</dbReference>
<dbReference type="Pfam" id="PF00833">
    <property type="entry name" value="Ribosomal_S17e"/>
    <property type="match status" value="1"/>
</dbReference>
<sequence>MTRIQKGPVRGISLKLQEEERERRMDFVPEESAIKIDEIKVDKETIDMLAALGMSDIPGLVEFEPQPFVPPQVFGRGQAGAPGRRKKKESMAEEVKLLKNWSSPYGLRVVWALKLKGIEYDEALEDLSNKSSMLLLYNPVYKKIPVFVHNGKPICESLLILEYLEETWKQTPLLPEDPHQRALARFWAKFGDEKLESGERQKTKKKKTMAVAEEVKLFRNWSSPFGLRVVWALKLKGIEYDEELEDLSNKSPLLLQYNPVYKKIPVLVHNGKPICESLLILEYLEETWKQTPLLPEDPHQRALARFWAKFGDEKVFETMRFGILLKQGKEQEEAIVSTIENLKYLEEELKGKKFFGGETIGLVDIALGWLAYHFNVVEEIIGVKLIEQQTFPSLVAWMQEFSNILTIQESWPPRDKLFDRFAGFRKAALGEEHTPK</sequence>
<dbReference type="InterPro" id="IPR010987">
    <property type="entry name" value="Glutathione-S-Trfase_C-like"/>
</dbReference>
<dbReference type="CDD" id="cd03185">
    <property type="entry name" value="GST_C_Tau"/>
    <property type="match status" value="1"/>
</dbReference>